<dbReference type="AlphaFoldDB" id="A0A848E9B0"/>
<dbReference type="SUPFAM" id="SSF55347">
    <property type="entry name" value="Glyceraldehyde-3-phosphate dehydrogenase-like, C-terminal domain"/>
    <property type="match status" value="1"/>
</dbReference>
<dbReference type="FunFam" id="3.40.50.720:FF:000045">
    <property type="entry name" value="1-deoxy-D-xylulose 5-phosphate reductoisomerase"/>
    <property type="match status" value="1"/>
</dbReference>
<feature type="binding site" evidence="9">
    <location>
        <position position="12"/>
    </location>
    <ligand>
        <name>NADPH</name>
        <dbReference type="ChEBI" id="CHEBI:57783"/>
    </ligand>
</feature>
<keyword evidence="5 9" id="KW-0560">Oxidoreductase</keyword>
<keyword evidence="14" id="KW-1185">Reference proteome</keyword>
<feature type="domain" description="1-deoxy-D-xylulose 5-phosphate reductoisomerase N-terminal" evidence="10">
    <location>
        <begin position="5"/>
        <end position="131"/>
    </location>
</feature>
<evidence type="ECO:0000313" key="14">
    <source>
        <dbReference type="Proteomes" id="UP000548582"/>
    </source>
</evidence>
<dbReference type="SUPFAM" id="SSF69055">
    <property type="entry name" value="1-deoxy-D-xylulose-5-phosphate reductoisomerase, C-terminal domain"/>
    <property type="match status" value="1"/>
</dbReference>
<feature type="binding site" evidence="9">
    <location>
        <position position="11"/>
    </location>
    <ligand>
        <name>NADPH</name>
        <dbReference type="ChEBI" id="CHEBI:57783"/>
    </ligand>
</feature>
<evidence type="ECO:0000256" key="9">
    <source>
        <dbReference type="HAMAP-Rule" id="MF_00183"/>
    </source>
</evidence>
<feature type="binding site" evidence="9">
    <location>
        <position position="124"/>
    </location>
    <ligand>
        <name>1-deoxy-D-xylulose 5-phosphate</name>
        <dbReference type="ChEBI" id="CHEBI:57792"/>
    </ligand>
</feature>
<evidence type="ECO:0000259" key="12">
    <source>
        <dbReference type="Pfam" id="PF13288"/>
    </source>
</evidence>
<feature type="binding site" evidence="9">
    <location>
        <position position="13"/>
    </location>
    <ligand>
        <name>NADPH</name>
        <dbReference type="ChEBI" id="CHEBI:57783"/>
    </ligand>
</feature>
<keyword evidence="3 9" id="KW-0479">Metal-binding</keyword>
<keyword evidence="9" id="KW-0460">Magnesium</keyword>
<dbReference type="PANTHER" id="PTHR30525:SF0">
    <property type="entry name" value="1-DEOXY-D-XYLULOSE 5-PHOSPHATE REDUCTOISOMERASE, CHLOROPLASTIC"/>
    <property type="match status" value="1"/>
</dbReference>
<dbReference type="HAMAP" id="MF_00183">
    <property type="entry name" value="DXP_reductoisom"/>
    <property type="match status" value="1"/>
</dbReference>
<evidence type="ECO:0000256" key="7">
    <source>
        <dbReference type="ARBA" id="ARBA00023229"/>
    </source>
</evidence>
<dbReference type="PANTHER" id="PTHR30525">
    <property type="entry name" value="1-DEOXY-D-XYLULOSE 5-PHOSPHATE REDUCTOISOMERASE"/>
    <property type="match status" value="1"/>
</dbReference>
<evidence type="ECO:0000256" key="4">
    <source>
        <dbReference type="ARBA" id="ARBA00022857"/>
    </source>
</evidence>
<dbReference type="InterPro" id="IPR036169">
    <property type="entry name" value="DXPR_C_sf"/>
</dbReference>
<feature type="binding site" evidence="9">
    <location>
        <position position="203"/>
    </location>
    <ligand>
        <name>1-deoxy-D-xylulose 5-phosphate</name>
        <dbReference type="ChEBI" id="CHEBI:57792"/>
    </ligand>
</feature>
<keyword evidence="13" id="KW-0413">Isomerase</keyword>
<accession>A0A848E9B0</accession>
<evidence type="ECO:0000256" key="2">
    <source>
        <dbReference type="ARBA" id="ARBA00006825"/>
    </source>
</evidence>
<evidence type="ECO:0000256" key="6">
    <source>
        <dbReference type="ARBA" id="ARBA00023211"/>
    </source>
</evidence>
<feature type="binding site" evidence="9">
    <location>
        <position position="225"/>
    </location>
    <ligand>
        <name>1-deoxy-D-xylulose 5-phosphate</name>
        <dbReference type="ChEBI" id="CHEBI:57792"/>
    </ligand>
</feature>
<comment type="similarity">
    <text evidence="2 9">Belongs to the DXR family.</text>
</comment>
<dbReference type="PIRSF" id="PIRSF006205">
    <property type="entry name" value="Dxp_reductismrs"/>
    <property type="match status" value="1"/>
</dbReference>
<sequence>MTRSVTILGSTGSVGRSTVALLEAACEGDFQVEALVANRDAAGLATQARRLGARLAVVADPGYFGALRDALAGSGIEAAAGPEAVMAAAARPVDWTMAAIVGAAGLPATLAALGRGGVVALANKESLVCAGDIVLATARAAGATLLPVDSEHNAIFQALEARGGGADPFATVEKIVLTASGGPCRTMTVAEMAAMTPEAAVKHPVWSMGAKISIDSATMMNKGLELIEAVRLFPVPEPRVEVLVHPQSTVHGLVQYADGSVMAQLGSPDMRTPIAHALAWPARMAAAVPRLDLVALGRLEFFAPDPVRFPALRLAREALRAGGGATTILNAANETAVGMFLDRRLGFLDIAAVVEEALSRLGAPEAADLDAILSLDGAARMEAARIAAERAAA</sequence>
<dbReference type="Pfam" id="PF13288">
    <property type="entry name" value="DXPR_C"/>
    <property type="match status" value="1"/>
</dbReference>
<feature type="binding site" evidence="9">
    <location>
        <position position="14"/>
    </location>
    <ligand>
        <name>NADPH</name>
        <dbReference type="ChEBI" id="CHEBI:57783"/>
    </ligand>
</feature>
<dbReference type="GO" id="GO:0016853">
    <property type="term" value="F:isomerase activity"/>
    <property type="evidence" value="ECO:0007669"/>
    <property type="project" value="UniProtKB-KW"/>
</dbReference>
<dbReference type="GO" id="GO:0070402">
    <property type="term" value="F:NADPH binding"/>
    <property type="evidence" value="ECO:0007669"/>
    <property type="project" value="InterPro"/>
</dbReference>
<evidence type="ECO:0000313" key="13">
    <source>
        <dbReference type="EMBL" id="NMJ39888.1"/>
    </source>
</evidence>
<comment type="caution">
    <text evidence="13">The sequence shown here is derived from an EMBL/GenBank/DDBJ whole genome shotgun (WGS) entry which is preliminary data.</text>
</comment>
<feature type="binding site" evidence="9">
    <location>
        <position position="149"/>
    </location>
    <ligand>
        <name>Mn(2+)</name>
        <dbReference type="ChEBI" id="CHEBI:29035"/>
    </ligand>
</feature>
<keyword evidence="4 9" id="KW-0521">NADP</keyword>
<feature type="binding site" evidence="9">
    <location>
        <position position="125"/>
    </location>
    <ligand>
        <name>NADPH</name>
        <dbReference type="ChEBI" id="CHEBI:57783"/>
    </ligand>
</feature>
<feature type="binding site" evidence="9">
    <location>
        <position position="39"/>
    </location>
    <ligand>
        <name>NADPH</name>
        <dbReference type="ChEBI" id="CHEBI:57783"/>
    </ligand>
</feature>
<feature type="domain" description="1-deoxy-D-xylulose 5-phosphate reductoisomerase C-terminal" evidence="11">
    <location>
        <begin position="145"/>
        <end position="233"/>
    </location>
</feature>
<comment type="function">
    <text evidence="9">Catalyzes the NADPH-dependent rearrangement and reduction of 1-deoxy-D-xylulose-5-phosphate (DXP) to 2-C-methyl-D-erythritol 4-phosphate (MEP).</text>
</comment>
<feature type="domain" description="DXP reductoisomerase C-terminal" evidence="12">
    <location>
        <begin position="265"/>
        <end position="381"/>
    </location>
</feature>
<evidence type="ECO:0000256" key="1">
    <source>
        <dbReference type="ARBA" id="ARBA00005094"/>
    </source>
</evidence>
<proteinExistence type="inferred from homology"/>
<comment type="caution">
    <text evidence="9">Lacks conserved residue(s) required for the propagation of feature annotation.</text>
</comment>
<dbReference type="InterPro" id="IPR013512">
    <property type="entry name" value="DXP_reductoisomerase_N"/>
</dbReference>
<feature type="binding site" evidence="9">
    <location>
        <position position="123"/>
    </location>
    <ligand>
        <name>NADPH</name>
        <dbReference type="ChEBI" id="CHEBI:57783"/>
    </ligand>
</feature>
<dbReference type="Gene3D" id="1.10.1740.10">
    <property type="match status" value="1"/>
</dbReference>
<comment type="pathway">
    <text evidence="1 9">Isoprenoid biosynthesis; isopentenyl diphosphate biosynthesis via DXP pathway; isopentenyl diphosphate from 1-deoxy-D-xylulose 5-phosphate: step 1/6.</text>
</comment>
<feature type="binding site" evidence="9">
    <location>
        <position position="225"/>
    </location>
    <ligand>
        <name>Mn(2+)</name>
        <dbReference type="ChEBI" id="CHEBI:29035"/>
    </ligand>
</feature>
<evidence type="ECO:0000256" key="8">
    <source>
        <dbReference type="ARBA" id="ARBA00048543"/>
    </source>
</evidence>
<keyword evidence="6 9" id="KW-0464">Manganese</keyword>
<dbReference type="RefSeq" id="WP_170052195.1">
    <property type="nucleotide sequence ID" value="NZ_JABBKX010000001.1"/>
</dbReference>
<comment type="cofactor">
    <cofactor evidence="9">
        <name>Mg(2+)</name>
        <dbReference type="ChEBI" id="CHEBI:18420"/>
    </cofactor>
    <cofactor evidence="9">
        <name>Mn(2+)</name>
        <dbReference type="ChEBI" id="CHEBI:29035"/>
    </cofactor>
</comment>
<feature type="binding site" evidence="9">
    <location>
        <position position="151"/>
    </location>
    <ligand>
        <name>1-deoxy-D-xylulose 5-phosphate</name>
        <dbReference type="ChEBI" id="CHEBI:57792"/>
    </ligand>
</feature>
<dbReference type="GO" id="GO:0051484">
    <property type="term" value="P:isopentenyl diphosphate biosynthetic process, methylerythritol 4-phosphate pathway involved in terpenoid biosynthetic process"/>
    <property type="evidence" value="ECO:0007669"/>
    <property type="project" value="TreeGrafter"/>
</dbReference>
<dbReference type="SUPFAM" id="SSF51735">
    <property type="entry name" value="NAD(P)-binding Rossmann-fold domains"/>
    <property type="match status" value="1"/>
</dbReference>
<feature type="binding site" evidence="9">
    <location>
        <position position="209"/>
    </location>
    <ligand>
        <name>NADPH</name>
        <dbReference type="ChEBI" id="CHEBI:57783"/>
    </ligand>
</feature>
<dbReference type="EC" id="1.1.1.267" evidence="9"/>
<dbReference type="InterPro" id="IPR003821">
    <property type="entry name" value="DXP_reductoisomerase"/>
</dbReference>
<dbReference type="InterPro" id="IPR026877">
    <property type="entry name" value="DXPR_C"/>
</dbReference>
<comment type="catalytic activity">
    <reaction evidence="8">
        <text>2-C-methyl-D-erythritol 4-phosphate + NADP(+) = 1-deoxy-D-xylulose 5-phosphate + NADPH + H(+)</text>
        <dbReference type="Rhea" id="RHEA:13717"/>
        <dbReference type="ChEBI" id="CHEBI:15378"/>
        <dbReference type="ChEBI" id="CHEBI:57783"/>
        <dbReference type="ChEBI" id="CHEBI:57792"/>
        <dbReference type="ChEBI" id="CHEBI:58262"/>
        <dbReference type="ChEBI" id="CHEBI:58349"/>
        <dbReference type="EC" id="1.1.1.267"/>
    </reaction>
    <physiologicalReaction direction="right-to-left" evidence="8">
        <dbReference type="Rhea" id="RHEA:13719"/>
    </physiologicalReaction>
</comment>
<organism evidence="13 14">
    <name type="scientific">Neoroseomonas marina</name>
    <dbReference type="NCBI Taxonomy" id="1232220"/>
    <lineage>
        <taxon>Bacteria</taxon>
        <taxon>Pseudomonadati</taxon>
        <taxon>Pseudomonadota</taxon>
        <taxon>Alphaproteobacteria</taxon>
        <taxon>Acetobacterales</taxon>
        <taxon>Acetobacteraceae</taxon>
        <taxon>Neoroseomonas</taxon>
    </lineage>
</organism>
<keyword evidence="7 9" id="KW-0414">Isoprene biosynthesis</keyword>
<dbReference type="NCBIfam" id="TIGR00243">
    <property type="entry name" value="Dxr"/>
    <property type="match status" value="1"/>
</dbReference>
<dbReference type="Pfam" id="PF08436">
    <property type="entry name" value="DXP_redisom_C"/>
    <property type="match status" value="1"/>
</dbReference>
<evidence type="ECO:0000259" key="11">
    <source>
        <dbReference type="Pfam" id="PF08436"/>
    </source>
</evidence>
<feature type="binding site" evidence="9">
    <location>
        <position position="180"/>
    </location>
    <ligand>
        <name>1-deoxy-D-xylulose 5-phosphate</name>
        <dbReference type="ChEBI" id="CHEBI:57792"/>
    </ligand>
</feature>
<feature type="binding site" evidence="9">
    <location>
        <position position="150"/>
    </location>
    <ligand>
        <name>1-deoxy-D-xylulose 5-phosphate</name>
        <dbReference type="ChEBI" id="CHEBI:57792"/>
    </ligand>
</feature>
<feature type="binding site" evidence="9">
    <location>
        <position position="216"/>
    </location>
    <ligand>
        <name>1-deoxy-D-xylulose 5-phosphate</name>
        <dbReference type="ChEBI" id="CHEBI:57792"/>
    </ligand>
</feature>
<evidence type="ECO:0000256" key="5">
    <source>
        <dbReference type="ARBA" id="ARBA00023002"/>
    </source>
</evidence>
<dbReference type="GO" id="GO:0030604">
    <property type="term" value="F:1-deoxy-D-xylulose-5-phosphate reductoisomerase activity"/>
    <property type="evidence" value="ECO:0007669"/>
    <property type="project" value="UniProtKB-UniRule"/>
</dbReference>
<dbReference type="UniPathway" id="UPA00056">
    <property type="reaction ID" value="UER00092"/>
</dbReference>
<dbReference type="Gene3D" id="3.40.50.720">
    <property type="entry name" value="NAD(P)-binding Rossmann-like Domain"/>
    <property type="match status" value="1"/>
</dbReference>
<feature type="binding site" evidence="9">
    <location>
        <position position="221"/>
    </location>
    <ligand>
        <name>1-deoxy-D-xylulose 5-phosphate</name>
        <dbReference type="ChEBI" id="CHEBI:57792"/>
    </ligand>
</feature>
<feature type="binding site" evidence="9">
    <location>
        <position position="151"/>
    </location>
    <ligand>
        <name>Mn(2+)</name>
        <dbReference type="ChEBI" id="CHEBI:29035"/>
    </ligand>
</feature>
<evidence type="ECO:0000259" key="10">
    <source>
        <dbReference type="Pfam" id="PF02670"/>
    </source>
</evidence>
<dbReference type="EMBL" id="JABBKX010000001">
    <property type="protein sequence ID" value="NMJ39888.1"/>
    <property type="molecule type" value="Genomic_DNA"/>
</dbReference>
<dbReference type="GO" id="GO:0030145">
    <property type="term" value="F:manganese ion binding"/>
    <property type="evidence" value="ECO:0007669"/>
    <property type="project" value="TreeGrafter"/>
</dbReference>
<dbReference type="Proteomes" id="UP000548582">
    <property type="component" value="Unassembled WGS sequence"/>
</dbReference>
<dbReference type="Pfam" id="PF02670">
    <property type="entry name" value="DXP_reductoisom"/>
    <property type="match status" value="1"/>
</dbReference>
<dbReference type="InterPro" id="IPR013644">
    <property type="entry name" value="DXP_reductoisomerase_C"/>
</dbReference>
<reference evidence="13 14" key="1">
    <citation type="submission" date="2020-03" db="EMBL/GenBank/DDBJ databases">
        <authorList>
            <person name="Sun Q."/>
        </authorList>
    </citation>
    <scope>NUCLEOTIDE SEQUENCE [LARGE SCALE GENOMIC DNA]</scope>
    <source>
        <strain evidence="13 14">JC162</strain>
    </source>
</reference>
<dbReference type="InterPro" id="IPR036291">
    <property type="entry name" value="NAD(P)-bd_dom_sf"/>
</dbReference>
<gene>
    <name evidence="9" type="primary">dxr</name>
    <name evidence="13" type="ORF">GWK16_01445</name>
</gene>
<protein>
    <recommendedName>
        <fullName evidence="9">1-deoxy-D-xylulose 5-phosphate reductoisomerase</fullName>
        <shortName evidence="9">DXP reductoisomerase</shortName>
        <ecNumber evidence="9">1.1.1.267</ecNumber>
    </recommendedName>
    <alternativeName>
        <fullName evidence="9">1-deoxyxylulose-5-phosphate reductoisomerase</fullName>
    </alternativeName>
    <alternativeName>
        <fullName evidence="9">2-C-methyl-D-erythritol 4-phosphate synthase</fullName>
    </alternativeName>
</protein>
<feature type="binding site" evidence="9">
    <location>
        <position position="222"/>
    </location>
    <ligand>
        <name>1-deoxy-D-xylulose 5-phosphate</name>
        <dbReference type="ChEBI" id="CHEBI:57792"/>
    </ligand>
</feature>
<evidence type="ECO:0000256" key="3">
    <source>
        <dbReference type="ARBA" id="ARBA00022723"/>
    </source>
</evidence>
<name>A0A848E9B0_9PROT</name>